<gene>
    <name evidence="1" type="ORF">SUNI508_09236</name>
</gene>
<name>A0ABR2UR36_9PEZI</name>
<reference evidence="1 2" key="1">
    <citation type="journal article" date="2024" name="J. Plant Pathol.">
        <title>Sequence and assembly of the genome of Seiridium unicorne, isolate CBS 538.82, causal agent of cypress canker disease.</title>
        <authorList>
            <person name="Scali E."/>
            <person name="Rocca G.D."/>
            <person name="Danti R."/>
            <person name="Garbelotto M."/>
            <person name="Barberini S."/>
            <person name="Baroncelli R."/>
            <person name="Emiliani G."/>
        </authorList>
    </citation>
    <scope>NUCLEOTIDE SEQUENCE [LARGE SCALE GENOMIC DNA]</scope>
    <source>
        <strain evidence="1 2">BM-138-508</strain>
    </source>
</reference>
<comment type="caution">
    <text evidence="1">The sequence shown here is derived from an EMBL/GenBank/DDBJ whole genome shotgun (WGS) entry which is preliminary data.</text>
</comment>
<dbReference type="EMBL" id="JARVKF010000402">
    <property type="protein sequence ID" value="KAK9416997.1"/>
    <property type="molecule type" value="Genomic_DNA"/>
</dbReference>
<organism evidence="1 2">
    <name type="scientific">Seiridium unicorne</name>
    <dbReference type="NCBI Taxonomy" id="138068"/>
    <lineage>
        <taxon>Eukaryota</taxon>
        <taxon>Fungi</taxon>
        <taxon>Dikarya</taxon>
        <taxon>Ascomycota</taxon>
        <taxon>Pezizomycotina</taxon>
        <taxon>Sordariomycetes</taxon>
        <taxon>Xylariomycetidae</taxon>
        <taxon>Amphisphaeriales</taxon>
        <taxon>Sporocadaceae</taxon>
        <taxon>Seiridium</taxon>
    </lineage>
</organism>
<dbReference type="Proteomes" id="UP001408356">
    <property type="component" value="Unassembled WGS sequence"/>
</dbReference>
<sequence>MAIKYKYKDFVSF</sequence>
<accession>A0ABR2UR36</accession>
<protein>
    <submittedName>
        <fullName evidence="1">Uncharacterized protein</fullName>
    </submittedName>
</protein>
<proteinExistence type="predicted"/>
<evidence type="ECO:0000313" key="1">
    <source>
        <dbReference type="EMBL" id="KAK9416997.1"/>
    </source>
</evidence>
<keyword evidence="2" id="KW-1185">Reference proteome</keyword>
<evidence type="ECO:0000313" key="2">
    <source>
        <dbReference type="Proteomes" id="UP001408356"/>
    </source>
</evidence>